<feature type="transmembrane region" description="Helical" evidence="9">
    <location>
        <begin position="172"/>
        <end position="192"/>
    </location>
</feature>
<evidence type="ECO:0000256" key="8">
    <source>
        <dbReference type="ARBA" id="ARBA00023136"/>
    </source>
</evidence>
<dbReference type="Proteomes" id="UP000612349">
    <property type="component" value="Unassembled WGS sequence"/>
</dbReference>
<dbReference type="OrthoDB" id="5288711at2"/>
<dbReference type="InterPro" id="IPR003593">
    <property type="entry name" value="AAA+_ATPase"/>
</dbReference>
<dbReference type="InterPro" id="IPR039421">
    <property type="entry name" value="Type_1_exporter"/>
</dbReference>
<reference evidence="12" key="2">
    <citation type="submission" date="2020-09" db="EMBL/GenBank/DDBJ databases">
        <authorList>
            <person name="Sun Q."/>
            <person name="Zhou Y."/>
        </authorList>
    </citation>
    <scope>NUCLEOTIDE SEQUENCE</scope>
    <source>
        <strain evidence="12">CGMCC 1.15360</strain>
    </source>
</reference>
<feature type="transmembrane region" description="Helical" evidence="9">
    <location>
        <begin position="69"/>
        <end position="89"/>
    </location>
</feature>
<keyword evidence="8 9" id="KW-0472">Membrane</keyword>
<proteinExistence type="predicted"/>
<dbReference type="AlphaFoldDB" id="A0A916YUQ1"/>
<name>A0A916YUQ1_9SPHN</name>
<feature type="domain" description="ABC transporter" evidence="10">
    <location>
        <begin position="346"/>
        <end position="580"/>
    </location>
</feature>
<dbReference type="GO" id="GO:0005886">
    <property type="term" value="C:plasma membrane"/>
    <property type="evidence" value="ECO:0007669"/>
    <property type="project" value="UniProtKB-SubCell"/>
</dbReference>
<dbReference type="GO" id="GO:0015421">
    <property type="term" value="F:ABC-type oligopeptide transporter activity"/>
    <property type="evidence" value="ECO:0007669"/>
    <property type="project" value="TreeGrafter"/>
</dbReference>
<dbReference type="RefSeq" id="WP_066773578.1">
    <property type="nucleotide sequence ID" value="NZ_BMIP01000001.1"/>
</dbReference>
<evidence type="ECO:0000256" key="7">
    <source>
        <dbReference type="ARBA" id="ARBA00022989"/>
    </source>
</evidence>
<evidence type="ECO:0000256" key="3">
    <source>
        <dbReference type="ARBA" id="ARBA00022475"/>
    </source>
</evidence>
<dbReference type="InterPro" id="IPR003439">
    <property type="entry name" value="ABC_transporter-like_ATP-bd"/>
</dbReference>
<dbReference type="PROSITE" id="PS50929">
    <property type="entry name" value="ABC_TM1F"/>
    <property type="match status" value="1"/>
</dbReference>
<gene>
    <name evidence="12" type="ORF">GCM10010990_07690</name>
</gene>
<dbReference type="Gene3D" id="3.40.50.300">
    <property type="entry name" value="P-loop containing nucleotide triphosphate hydrolases"/>
    <property type="match status" value="1"/>
</dbReference>
<dbReference type="SMART" id="SM00382">
    <property type="entry name" value="AAA"/>
    <property type="match status" value="1"/>
</dbReference>
<dbReference type="InterPro" id="IPR017750">
    <property type="entry name" value="ATPase_T1SS"/>
</dbReference>
<evidence type="ECO:0000256" key="4">
    <source>
        <dbReference type="ARBA" id="ARBA00022692"/>
    </source>
</evidence>
<dbReference type="InterPro" id="IPR036640">
    <property type="entry name" value="ABC1_TM_sf"/>
</dbReference>
<dbReference type="Gene3D" id="1.20.1560.10">
    <property type="entry name" value="ABC transporter type 1, transmembrane domain"/>
    <property type="match status" value="1"/>
</dbReference>
<dbReference type="PROSITE" id="PS50893">
    <property type="entry name" value="ABC_TRANSPORTER_2"/>
    <property type="match status" value="1"/>
</dbReference>
<feature type="domain" description="ABC transmembrane type-1" evidence="11">
    <location>
        <begin position="35"/>
        <end position="313"/>
    </location>
</feature>
<keyword evidence="3" id="KW-1003">Cell membrane</keyword>
<evidence type="ECO:0000256" key="2">
    <source>
        <dbReference type="ARBA" id="ARBA00022448"/>
    </source>
</evidence>
<dbReference type="InterPro" id="IPR027417">
    <property type="entry name" value="P-loop_NTPase"/>
</dbReference>
<keyword evidence="7 9" id="KW-1133">Transmembrane helix</keyword>
<sequence length="593" mass="63688">MSDTTNDLDIRGREPRLAPWLAQPMRANRPIYLRVALAALFINLFALTTSLFTMTVYDRVLPNNATESLIALSIGMGFVIIFDIVLKLLRGYFTDFAGARVDRSIGSSVFGRLLSLRLENRKGSTGALTGLMRELETLRDFFASATIASIVDVPFALITLALIFVIGGPVVLVPICIIPLVILSGWLLQPVLDRLSAKAMKDGLGKQSVLVETIGGLETVKASGAAPMLERRWDAALQDHASVSMRQRLVSNLAVTLAQAGQMMSYIGVVIVGVSRIETGDLSMGGLLACSILAGRAVAPLTQLTQLLSRMAATRTAYAQIDRMMQAESEDNDERRLDPGAMRGELELRDVSFTYPGGAKALDGVSFRIEPGEKVAIIGRVGSGKSTIARLLLGLYAAEEGAVLVDGTEVRQFEPHALRARIGSAMQETVLFSGTVRDNITLSRPGIDDDEMLRAARLSGTHEFMAAIPNGYERLLADRGEGLSGGQRQSIAMARALAGSPPVLLLDEPTSAMDTQGEAQLLDRLEAEIADKTMVVITHRTPFLRLVDRVIVVDRGKIIADGKRDAVIARLRGPAAAQDGNITTAALQAGGKS</sequence>
<keyword evidence="5" id="KW-0547">Nucleotide-binding</keyword>
<dbReference type="FunFam" id="3.40.50.300:FF:000299">
    <property type="entry name" value="ABC transporter ATP-binding protein/permease"/>
    <property type="match status" value="1"/>
</dbReference>
<keyword evidence="6" id="KW-0067">ATP-binding</keyword>
<dbReference type="EMBL" id="BMIP01000001">
    <property type="protein sequence ID" value="GGD60667.1"/>
    <property type="molecule type" value="Genomic_DNA"/>
</dbReference>
<dbReference type="SUPFAM" id="SSF52540">
    <property type="entry name" value="P-loop containing nucleoside triphosphate hydrolases"/>
    <property type="match status" value="1"/>
</dbReference>
<protein>
    <submittedName>
        <fullName evidence="12">ABC transporter</fullName>
    </submittedName>
</protein>
<dbReference type="PANTHER" id="PTHR43394">
    <property type="entry name" value="ATP-DEPENDENT PERMEASE MDL1, MITOCHONDRIAL"/>
    <property type="match status" value="1"/>
</dbReference>
<evidence type="ECO:0000256" key="1">
    <source>
        <dbReference type="ARBA" id="ARBA00004651"/>
    </source>
</evidence>
<dbReference type="SUPFAM" id="SSF90123">
    <property type="entry name" value="ABC transporter transmembrane region"/>
    <property type="match status" value="1"/>
</dbReference>
<evidence type="ECO:0000259" key="11">
    <source>
        <dbReference type="PROSITE" id="PS50929"/>
    </source>
</evidence>
<feature type="transmembrane region" description="Helical" evidence="9">
    <location>
        <begin position="31"/>
        <end position="57"/>
    </location>
</feature>
<dbReference type="CDD" id="cd18587">
    <property type="entry name" value="ABC_6TM_LapB_like"/>
    <property type="match status" value="1"/>
</dbReference>
<keyword evidence="13" id="KW-1185">Reference proteome</keyword>
<dbReference type="Pfam" id="PF00005">
    <property type="entry name" value="ABC_tran"/>
    <property type="match status" value="1"/>
</dbReference>
<comment type="subcellular location">
    <subcellularLocation>
        <location evidence="1">Cell membrane</location>
        <topology evidence="1">Multi-pass membrane protein</topology>
    </subcellularLocation>
</comment>
<evidence type="ECO:0000256" key="5">
    <source>
        <dbReference type="ARBA" id="ARBA00022741"/>
    </source>
</evidence>
<evidence type="ECO:0000256" key="6">
    <source>
        <dbReference type="ARBA" id="ARBA00022840"/>
    </source>
</evidence>
<dbReference type="GO" id="GO:0005524">
    <property type="term" value="F:ATP binding"/>
    <property type="evidence" value="ECO:0007669"/>
    <property type="project" value="UniProtKB-KW"/>
</dbReference>
<organism evidence="12 13">
    <name type="scientific">Croceicoccus mobilis</name>
    <dbReference type="NCBI Taxonomy" id="1703339"/>
    <lineage>
        <taxon>Bacteria</taxon>
        <taxon>Pseudomonadati</taxon>
        <taxon>Pseudomonadota</taxon>
        <taxon>Alphaproteobacteria</taxon>
        <taxon>Sphingomonadales</taxon>
        <taxon>Erythrobacteraceae</taxon>
        <taxon>Croceicoccus</taxon>
    </lineage>
</organism>
<evidence type="ECO:0000313" key="12">
    <source>
        <dbReference type="EMBL" id="GGD60667.1"/>
    </source>
</evidence>
<accession>A0A916YUQ1</accession>
<keyword evidence="2" id="KW-0813">Transport</keyword>
<evidence type="ECO:0000256" key="9">
    <source>
        <dbReference type="SAM" id="Phobius"/>
    </source>
</evidence>
<keyword evidence="4 9" id="KW-0812">Transmembrane</keyword>
<evidence type="ECO:0000313" key="13">
    <source>
        <dbReference type="Proteomes" id="UP000612349"/>
    </source>
</evidence>
<comment type="caution">
    <text evidence="12">The sequence shown here is derived from an EMBL/GenBank/DDBJ whole genome shotgun (WGS) entry which is preliminary data.</text>
</comment>
<dbReference type="InterPro" id="IPR011527">
    <property type="entry name" value="ABC1_TM_dom"/>
</dbReference>
<dbReference type="NCBIfam" id="TIGR03375">
    <property type="entry name" value="type_I_sec_LssB"/>
    <property type="match status" value="1"/>
</dbReference>
<dbReference type="Pfam" id="PF00664">
    <property type="entry name" value="ABC_membrane"/>
    <property type="match status" value="1"/>
</dbReference>
<feature type="transmembrane region" description="Helical" evidence="9">
    <location>
        <begin position="141"/>
        <end position="166"/>
    </location>
</feature>
<evidence type="ECO:0000259" key="10">
    <source>
        <dbReference type="PROSITE" id="PS50893"/>
    </source>
</evidence>
<dbReference type="GO" id="GO:0016887">
    <property type="term" value="F:ATP hydrolysis activity"/>
    <property type="evidence" value="ECO:0007669"/>
    <property type="project" value="InterPro"/>
</dbReference>
<reference evidence="12" key="1">
    <citation type="journal article" date="2014" name="Int. J. Syst. Evol. Microbiol.">
        <title>Complete genome sequence of Corynebacterium casei LMG S-19264T (=DSM 44701T), isolated from a smear-ripened cheese.</title>
        <authorList>
            <consortium name="US DOE Joint Genome Institute (JGI-PGF)"/>
            <person name="Walter F."/>
            <person name="Albersmeier A."/>
            <person name="Kalinowski J."/>
            <person name="Ruckert C."/>
        </authorList>
    </citation>
    <scope>NUCLEOTIDE SEQUENCE</scope>
    <source>
        <strain evidence="12">CGMCC 1.15360</strain>
    </source>
</reference>
<dbReference type="PANTHER" id="PTHR43394:SF1">
    <property type="entry name" value="ATP-BINDING CASSETTE SUB-FAMILY B MEMBER 10, MITOCHONDRIAL"/>
    <property type="match status" value="1"/>
</dbReference>